<dbReference type="PANTHER" id="PTHR31301">
    <property type="entry name" value="LOB DOMAIN-CONTAINING PROTEIN 4-RELATED"/>
    <property type="match status" value="1"/>
</dbReference>
<protein>
    <recommendedName>
        <fullName evidence="5">LOB domain-containing protein</fullName>
    </recommendedName>
</protein>
<keyword evidence="7" id="KW-1185">Reference proteome</keyword>
<evidence type="ECO:0000256" key="3">
    <source>
        <dbReference type="ARBA" id="ARBA00022473"/>
    </source>
</evidence>
<dbReference type="Gramene" id="Mp4g01170.1">
    <property type="protein sequence ID" value="Mp4g01170.1.cds"/>
    <property type="gene ID" value="Mp4g01170"/>
</dbReference>
<dbReference type="OrthoDB" id="778083at2759"/>
<evidence type="ECO:0000256" key="4">
    <source>
        <dbReference type="ARBA" id="ARBA00023242"/>
    </source>
</evidence>
<evidence type="ECO:0000256" key="2">
    <source>
        <dbReference type="ARBA" id="ARBA00005474"/>
    </source>
</evidence>
<keyword evidence="3" id="KW-0217">Developmental protein</keyword>
<evidence type="ECO:0000259" key="5">
    <source>
        <dbReference type="PROSITE" id="PS50891"/>
    </source>
</evidence>
<dbReference type="Proteomes" id="UP000244005">
    <property type="component" value="Unassembled WGS sequence"/>
</dbReference>
<dbReference type="PROSITE" id="PS50891">
    <property type="entry name" value="LOB"/>
    <property type="match status" value="1"/>
</dbReference>
<dbReference type="PANTHER" id="PTHR31301:SF83">
    <property type="entry name" value="PROTEIN ASYMMETRIC LEAVES 2"/>
    <property type="match status" value="1"/>
</dbReference>
<keyword evidence="4" id="KW-0539">Nucleus</keyword>
<dbReference type="Pfam" id="PF03195">
    <property type="entry name" value="LOB"/>
    <property type="match status" value="1"/>
</dbReference>
<comment type="subcellular location">
    <subcellularLocation>
        <location evidence="1">Nucleus</location>
    </subcellularLocation>
</comment>
<comment type="similarity">
    <text evidence="2">Belongs to the LOB domain-containing protein family.</text>
</comment>
<gene>
    <name evidence="6" type="ORF">MARPO_3661s0001</name>
</gene>
<feature type="domain" description="LOB" evidence="5">
    <location>
        <begin position="1"/>
        <end position="71"/>
    </location>
</feature>
<proteinExistence type="inferred from homology"/>
<accession>A0A2R6VXF7</accession>
<name>A0A2R6VXF7_MARPO</name>
<evidence type="ECO:0000313" key="6">
    <source>
        <dbReference type="EMBL" id="PTQ26270.1"/>
    </source>
</evidence>
<organism evidence="6 7">
    <name type="scientific">Marchantia polymorpha</name>
    <name type="common">Common liverwort</name>
    <name type="synonym">Marchantia aquatica</name>
    <dbReference type="NCBI Taxonomy" id="3197"/>
    <lineage>
        <taxon>Eukaryota</taxon>
        <taxon>Viridiplantae</taxon>
        <taxon>Streptophyta</taxon>
        <taxon>Embryophyta</taxon>
        <taxon>Marchantiophyta</taxon>
        <taxon>Marchantiopsida</taxon>
        <taxon>Marchantiidae</taxon>
        <taxon>Marchantiales</taxon>
        <taxon>Marchantiaceae</taxon>
        <taxon>Marchantia</taxon>
    </lineage>
</organism>
<dbReference type="InterPro" id="IPR004883">
    <property type="entry name" value="LOB"/>
</dbReference>
<evidence type="ECO:0000256" key="1">
    <source>
        <dbReference type="ARBA" id="ARBA00004123"/>
    </source>
</evidence>
<evidence type="ECO:0000313" key="7">
    <source>
        <dbReference type="Proteomes" id="UP000244005"/>
    </source>
</evidence>
<sequence length="74" mass="8401">MAGESLGEKYVSKMLRDLPESSLADAVRSLYFEAEARIKDQVHGCSGELYRIQKDSVKELQAEILEEKIVMRPN</sequence>
<dbReference type="AlphaFoldDB" id="A0A2R6VXF7"/>
<dbReference type="EMBL" id="KZ775193">
    <property type="protein sequence ID" value="PTQ26270.1"/>
    <property type="molecule type" value="Genomic_DNA"/>
</dbReference>
<reference evidence="7" key="1">
    <citation type="journal article" date="2017" name="Cell">
        <title>Insights into land plant evolution garnered from the Marchantia polymorpha genome.</title>
        <authorList>
            <person name="Bowman J.L."/>
            <person name="Kohchi T."/>
            <person name="Yamato K.T."/>
            <person name="Jenkins J."/>
            <person name="Shu S."/>
            <person name="Ishizaki K."/>
            <person name="Yamaoka S."/>
            <person name="Nishihama R."/>
            <person name="Nakamura Y."/>
            <person name="Berger F."/>
            <person name="Adam C."/>
            <person name="Aki S.S."/>
            <person name="Althoff F."/>
            <person name="Araki T."/>
            <person name="Arteaga-Vazquez M.A."/>
            <person name="Balasubrmanian S."/>
            <person name="Barry K."/>
            <person name="Bauer D."/>
            <person name="Boehm C.R."/>
            <person name="Briginshaw L."/>
            <person name="Caballero-Perez J."/>
            <person name="Catarino B."/>
            <person name="Chen F."/>
            <person name="Chiyoda S."/>
            <person name="Chovatia M."/>
            <person name="Davies K.M."/>
            <person name="Delmans M."/>
            <person name="Demura T."/>
            <person name="Dierschke T."/>
            <person name="Dolan L."/>
            <person name="Dorantes-Acosta A.E."/>
            <person name="Eklund D.M."/>
            <person name="Florent S.N."/>
            <person name="Flores-Sandoval E."/>
            <person name="Fujiyama A."/>
            <person name="Fukuzawa H."/>
            <person name="Galik B."/>
            <person name="Grimanelli D."/>
            <person name="Grimwood J."/>
            <person name="Grossniklaus U."/>
            <person name="Hamada T."/>
            <person name="Haseloff J."/>
            <person name="Hetherington A.J."/>
            <person name="Higo A."/>
            <person name="Hirakawa Y."/>
            <person name="Hundley H.N."/>
            <person name="Ikeda Y."/>
            <person name="Inoue K."/>
            <person name="Inoue S.I."/>
            <person name="Ishida S."/>
            <person name="Jia Q."/>
            <person name="Kakita M."/>
            <person name="Kanazawa T."/>
            <person name="Kawai Y."/>
            <person name="Kawashima T."/>
            <person name="Kennedy M."/>
            <person name="Kinose K."/>
            <person name="Kinoshita T."/>
            <person name="Kohara Y."/>
            <person name="Koide E."/>
            <person name="Komatsu K."/>
            <person name="Kopischke S."/>
            <person name="Kubo M."/>
            <person name="Kyozuka J."/>
            <person name="Lagercrantz U."/>
            <person name="Lin S.S."/>
            <person name="Lindquist E."/>
            <person name="Lipzen A.M."/>
            <person name="Lu C.W."/>
            <person name="De Luna E."/>
            <person name="Martienssen R.A."/>
            <person name="Minamino N."/>
            <person name="Mizutani M."/>
            <person name="Mizutani M."/>
            <person name="Mochizuki N."/>
            <person name="Monte I."/>
            <person name="Mosher R."/>
            <person name="Nagasaki H."/>
            <person name="Nakagami H."/>
            <person name="Naramoto S."/>
            <person name="Nishitani K."/>
            <person name="Ohtani M."/>
            <person name="Okamoto T."/>
            <person name="Okumura M."/>
            <person name="Phillips J."/>
            <person name="Pollak B."/>
            <person name="Reinders A."/>
            <person name="Rovekamp M."/>
            <person name="Sano R."/>
            <person name="Sawa S."/>
            <person name="Schmid M.W."/>
            <person name="Shirakawa M."/>
            <person name="Solano R."/>
            <person name="Spunde A."/>
            <person name="Suetsugu N."/>
            <person name="Sugano S."/>
            <person name="Sugiyama A."/>
            <person name="Sun R."/>
            <person name="Suzuki Y."/>
            <person name="Takenaka M."/>
            <person name="Takezawa D."/>
            <person name="Tomogane H."/>
            <person name="Tsuzuki M."/>
            <person name="Ueda T."/>
            <person name="Umeda M."/>
            <person name="Ward J.M."/>
            <person name="Watanabe Y."/>
            <person name="Yazaki K."/>
            <person name="Yokoyama R."/>
            <person name="Yoshitake Y."/>
            <person name="Yotsui I."/>
            <person name="Zachgo S."/>
            <person name="Schmutz J."/>
        </authorList>
    </citation>
    <scope>NUCLEOTIDE SEQUENCE [LARGE SCALE GENOMIC DNA]</scope>
    <source>
        <strain evidence="7">Tak-1</strain>
    </source>
</reference>
<dbReference type="GO" id="GO:0005634">
    <property type="term" value="C:nucleus"/>
    <property type="evidence" value="ECO:0007669"/>
    <property type="project" value="UniProtKB-SubCell"/>
</dbReference>